<accession>N6US14</accession>
<gene>
    <name evidence="2" type="ORF">D910_00027</name>
    <name evidence="1" type="ORF">YQE_00079</name>
</gene>
<dbReference type="EMBL" id="KI206909">
    <property type="protein sequence ID" value="ERL95600.1"/>
    <property type="molecule type" value="Genomic_DNA"/>
</dbReference>
<dbReference type="HOGENOM" id="CLU_2963146_0_0_1"/>
<dbReference type="Proteomes" id="UP000030742">
    <property type="component" value="Unassembled WGS sequence"/>
</dbReference>
<evidence type="ECO:0000313" key="1">
    <source>
        <dbReference type="EMBL" id="ENN83566.1"/>
    </source>
</evidence>
<proteinExistence type="predicted"/>
<feature type="non-terminal residue" evidence="1">
    <location>
        <position position="1"/>
    </location>
</feature>
<organism evidence="1">
    <name type="scientific">Dendroctonus ponderosae</name>
    <name type="common">Mountain pine beetle</name>
    <dbReference type="NCBI Taxonomy" id="77166"/>
    <lineage>
        <taxon>Eukaryota</taxon>
        <taxon>Metazoa</taxon>
        <taxon>Ecdysozoa</taxon>
        <taxon>Arthropoda</taxon>
        <taxon>Hexapoda</taxon>
        <taxon>Insecta</taxon>
        <taxon>Pterygota</taxon>
        <taxon>Neoptera</taxon>
        <taxon>Endopterygota</taxon>
        <taxon>Coleoptera</taxon>
        <taxon>Polyphaga</taxon>
        <taxon>Cucujiformia</taxon>
        <taxon>Curculionidae</taxon>
        <taxon>Scolytinae</taxon>
        <taxon>Dendroctonus</taxon>
    </lineage>
</organism>
<dbReference type="AlphaFoldDB" id="N6US14"/>
<evidence type="ECO:0000313" key="3">
    <source>
        <dbReference type="Proteomes" id="UP000030742"/>
    </source>
</evidence>
<reference evidence="1 3" key="1">
    <citation type="journal article" date="2013" name="Genome Biol.">
        <title>Draft genome of the mountain pine beetle, Dendroctonus ponderosae Hopkins, a major forest pest.</title>
        <authorList>
            <person name="Keeling C.I."/>
            <person name="Yuen M.M."/>
            <person name="Liao N.Y."/>
            <person name="Docking T.R."/>
            <person name="Chan S.K."/>
            <person name="Taylor G.A."/>
            <person name="Palmquist D.L."/>
            <person name="Jackman S.D."/>
            <person name="Nguyen A."/>
            <person name="Li M."/>
            <person name="Henderson H."/>
            <person name="Janes J.K."/>
            <person name="Zhao Y."/>
            <person name="Pandoh P."/>
            <person name="Moore R."/>
            <person name="Sperling F.A."/>
            <person name="Huber D.P."/>
            <person name="Birol I."/>
            <person name="Jones S.J."/>
            <person name="Bohlmann J."/>
        </authorList>
    </citation>
    <scope>NUCLEOTIDE SEQUENCE</scope>
</reference>
<sequence>MLKFAAGADNVQIAGSSTVDVGGRAAQERRGVFAQPPSNACASFSHQRLRVENTITAEP</sequence>
<name>N6US14_DENPD</name>
<protein>
    <submittedName>
        <fullName evidence="1">Uncharacterized protein</fullName>
    </submittedName>
</protein>
<dbReference type="EMBL" id="KB734415">
    <property type="protein sequence ID" value="ENN83566.1"/>
    <property type="molecule type" value="Genomic_DNA"/>
</dbReference>
<evidence type="ECO:0000313" key="2">
    <source>
        <dbReference type="EMBL" id="ERL95600.1"/>
    </source>
</evidence>